<comment type="caution">
    <text evidence="1">The sequence shown here is derived from an EMBL/GenBank/DDBJ whole genome shotgun (WGS) entry which is preliminary data.</text>
</comment>
<accession>A0ABX4Q3U7</accession>
<dbReference type="Pfam" id="PF07751">
    <property type="entry name" value="Abi_2"/>
    <property type="match status" value="1"/>
</dbReference>
<gene>
    <name evidence="1" type="ORF">ATI02_4442</name>
</gene>
<evidence type="ECO:0000313" key="2">
    <source>
        <dbReference type="Proteomes" id="UP000232455"/>
    </source>
</evidence>
<protein>
    <submittedName>
        <fullName evidence="1">Abortive infection bacteriophage resistance protein</fullName>
    </submittedName>
</protein>
<proteinExistence type="predicted"/>
<reference evidence="1 2" key="1">
    <citation type="submission" date="2017-11" db="EMBL/GenBank/DDBJ databases">
        <title>Genome sequencing of a diverse group of Pseudomonas species.</title>
        <authorList>
            <person name="Loper J."/>
        </authorList>
    </citation>
    <scope>NUCLEOTIDE SEQUENCE [LARGE SCALE GENOMIC DNA]</scope>
    <source>
        <strain evidence="1 2">LMG 25716</strain>
    </source>
</reference>
<dbReference type="InterPro" id="IPR011664">
    <property type="entry name" value="Abi_system_AbiD/AbiF-like"/>
</dbReference>
<keyword evidence="2" id="KW-1185">Reference proteome</keyword>
<dbReference type="EMBL" id="PHHE01000001">
    <property type="protein sequence ID" value="PKA71460.1"/>
    <property type="molecule type" value="Genomic_DNA"/>
</dbReference>
<dbReference type="Proteomes" id="UP000232455">
    <property type="component" value="Unassembled WGS sequence"/>
</dbReference>
<organism evidence="1 2">
    <name type="scientific">Pseudomonas baetica</name>
    <dbReference type="NCBI Taxonomy" id="674054"/>
    <lineage>
        <taxon>Bacteria</taxon>
        <taxon>Pseudomonadati</taxon>
        <taxon>Pseudomonadota</taxon>
        <taxon>Gammaproteobacteria</taxon>
        <taxon>Pseudomonadales</taxon>
        <taxon>Pseudomonadaceae</taxon>
        <taxon>Pseudomonas</taxon>
    </lineage>
</organism>
<sequence length="385" mass="44506">MDQQPKPVKPFLEYDRLVMKLAERGMLLRDPLRAQRKLTQVGYYRLSGYWSPALKYIRNEDGGYDKSNDFQANTSFDSIFSFYLFDKKLRQEISCAIERIEIYLRTIIAHELGRTDPLAHENKKNFSKFATTPEEENYESDFDLWHKKHTSLLHESREESIRSHIDSGKPIPIWVASEAWTFGTISKLYSMLNGANQKLICDRLGIDDRVVLDNWLINLNGTRNRCAHHSRVCNRPNHRTLKAPKLGYFNLLQLGQFELNKLYGLISVIWFLVQKIGPSSNWILRIADLIDNKPNANGLTLRSMGFKTDAFPRHLFKLPVLRSDISASNPDPLEDAITKTVDVIGTLENSQKLLNDVRITDEHIEKIMNLALKLEDLKKMQSKAD</sequence>
<name>A0ABX4Q3U7_9PSED</name>
<evidence type="ECO:0000313" key="1">
    <source>
        <dbReference type="EMBL" id="PKA71460.1"/>
    </source>
</evidence>